<dbReference type="EC" id="3.1.2.4" evidence="2"/>
<dbReference type="Proteomes" id="UP001157034">
    <property type="component" value="Unassembled WGS sequence"/>
</dbReference>
<comment type="caution">
    <text evidence="5">The sequence shown here is derived from an EMBL/GenBank/DDBJ whole genome shotgun (WGS) entry which is preliminary data.</text>
</comment>
<evidence type="ECO:0000256" key="2">
    <source>
        <dbReference type="ARBA" id="ARBA00011915"/>
    </source>
</evidence>
<comment type="catalytic activity">
    <reaction evidence="1">
        <text>3-hydroxy-2-methylpropanoyl-CoA + H2O = 3-hydroxy-2-methylpropanoate + CoA + H(+)</text>
        <dbReference type="Rhea" id="RHEA:20888"/>
        <dbReference type="ChEBI" id="CHEBI:11805"/>
        <dbReference type="ChEBI" id="CHEBI:15377"/>
        <dbReference type="ChEBI" id="CHEBI:15378"/>
        <dbReference type="ChEBI" id="CHEBI:57287"/>
        <dbReference type="ChEBI" id="CHEBI:57340"/>
        <dbReference type="EC" id="3.1.2.4"/>
    </reaction>
</comment>
<keyword evidence="3" id="KW-0378">Hydrolase</keyword>
<evidence type="ECO:0000313" key="6">
    <source>
        <dbReference type="Proteomes" id="UP001157034"/>
    </source>
</evidence>
<evidence type="ECO:0000256" key="3">
    <source>
        <dbReference type="ARBA" id="ARBA00022801"/>
    </source>
</evidence>
<reference evidence="6" key="1">
    <citation type="journal article" date="2019" name="Int. J. Syst. Evol. Microbiol.">
        <title>The Global Catalogue of Microorganisms (GCM) 10K type strain sequencing project: providing services to taxonomists for standard genome sequencing and annotation.</title>
        <authorList>
            <consortium name="The Broad Institute Genomics Platform"/>
            <consortium name="The Broad Institute Genome Sequencing Center for Infectious Disease"/>
            <person name="Wu L."/>
            <person name="Ma J."/>
        </authorList>
    </citation>
    <scope>NUCLEOTIDE SEQUENCE [LARGE SCALE GENOMIC DNA]</scope>
    <source>
        <strain evidence="6">NBRC 108894</strain>
    </source>
</reference>
<dbReference type="PANTHER" id="PTHR43176">
    <property type="entry name" value="3-HYDROXYISOBUTYRYL-COA HYDROLASE-RELATED"/>
    <property type="match status" value="1"/>
</dbReference>
<dbReference type="InterPro" id="IPR029045">
    <property type="entry name" value="ClpP/crotonase-like_dom_sf"/>
</dbReference>
<feature type="domain" description="Enoyl-CoA hydratase/isomerase" evidence="4">
    <location>
        <begin position="3"/>
        <end position="165"/>
    </location>
</feature>
<dbReference type="InterPro" id="IPR032259">
    <property type="entry name" value="HIBYL-CoA-H"/>
</dbReference>
<organism evidence="5 6">
    <name type="scientific">Pseudolysinimonas kribbensis</name>
    <dbReference type="NCBI Taxonomy" id="433641"/>
    <lineage>
        <taxon>Bacteria</taxon>
        <taxon>Bacillati</taxon>
        <taxon>Actinomycetota</taxon>
        <taxon>Actinomycetes</taxon>
        <taxon>Micrococcales</taxon>
        <taxon>Microbacteriaceae</taxon>
        <taxon>Pseudolysinimonas</taxon>
    </lineage>
</organism>
<keyword evidence="6" id="KW-1185">Reference proteome</keyword>
<dbReference type="InterPro" id="IPR045004">
    <property type="entry name" value="ECH_dom"/>
</dbReference>
<name>A0ABQ6K6R9_9MICO</name>
<dbReference type="PANTHER" id="PTHR43176:SF3">
    <property type="entry name" value="3-HYDROXYISOBUTYRYL-COA HYDROLASE, MITOCHONDRIAL"/>
    <property type="match status" value="1"/>
</dbReference>
<evidence type="ECO:0000259" key="4">
    <source>
        <dbReference type="Pfam" id="PF16113"/>
    </source>
</evidence>
<gene>
    <name evidence="5" type="ORF">GCM10025881_13000</name>
</gene>
<proteinExistence type="predicted"/>
<dbReference type="Gene3D" id="3.90.226.10">
    <property type="entry name" value="2-enoyl-CoA Hydratase, Chain A, domain 1"/>
    <property type="match status" value="1"/>
</dbReference>
<protein>
    <recommendedName>
        <fullName evidence="2">3-hydroxyisobutyryl-CoA hydrolase</fullName>
        <ecNumber evidence="2">3.1.2.4</ecNumber>
    </recommendedName>
</protein>
<accession>A0ABQ6K6R9</accession>
<evidence type="ECO:0000256" key="1">
    <source>
        <dbReference type="ARBA" id="ARBA00001709"/>
    </source>
</evidence>
<dbReference type="SUPFAM" id="SSF52096">
    <property type="entry name" value="ClpP/crotonase"/>
    <property type="match status" value="1"/>
</dbReference>
<dbReference type="EMBL" id="BSVB01000001">
    <property type="protein sequence ID" value="GMA94476.1"/>
    <property type="molecule type" value="Genomic_DNA"/>
</dbReference>
<dbReference type="Pfam" id="PF16113">
    <property type="entry name" value="ECH_2"/>
    <property type="match status" value="1"/>
</dbReference>
<sequence>MFSGADAIALGMADAFVPSVRLAEVAAALEATDADAAIAAVAEAPPASELLAQRDWIDEAYAGDDVAAILERLRSGDEPARTAAAVIETRSPTALAVTLRALRIAATEPTLDDALRRDYRVGLHALRWPDFAEGIRAQVIDKDRSPRWNPASLAEVDSAVVTAAFAPVDPELDLGQDLGTGDGSPVG</sequence>
<evidence type="ECO:0000313" key="5">
    <source>
        <dbReference type="EMBL" id="GMA94476.1"/>
    </source>
</evidence>